<feature type="region of interest" description="Disordered" evidence="6">
    <location>
        <begin position="1"/>
        <end position="30"/>
    </location>
</feature>
<dbReference type="CDD" id="cd03705">
    <property type="entry name" value="EF1_alpha_III"/>
    <property type="match status" value="1"/>
</dbReference>
<organism evidence="8 9">
    <name type="scientific">Dreissena polymorpha</name>
    <name type="common">Zebra mussel</name>
    <name type="synonym">Mytilus polymorpha</name>
    <dbReference type="NCBI Taxonomy" id="45954"/>
    <lineage>
        <taxon>Eukaryota</taxon>
        <taxon>Metazoa</taxon>
        <taxon>Spiralia</taxon>
        <taxon>Lophotrochozoa</taxon>
        <taxon>Mollusca</taxon>
        <taxon>Bivalvia</taxon>
        <taxon>Autobranchia</taxon>
        <taxon>Heteroconchia</taxon>
        <taxon>Euheterodonta</taxon>
        <taxon>Imparidentia</taxon>
        <taxon>Neoheterodontei</taxon>
        <taxon>Myida</taxon>
        <taxon>Dreissenoidea</taxon>
        <taxon>Dreissenidae</taxon>
        <taxon>Dreissena</taxon>
    </lineage>
</organism>
<proteinExistence type="inferred from homology"/>
<feature type="region of interest" description="Disordered" evidence="6">
    <location>
        <begin position="87"/>
        <end position="110"/>
    </location>
</feature>
<dbReference type="SUPFAM" id="SSF50465">
    <property type="entry name" value="EF-Tu/eEF-1alpha/eIF2-gamma C-terminal domain"/>
    <property type="match status" value="1"/>
</dbReference>
<dbReference type="FunFam" id="2.40.30.10:FF:000005">
    <property type="entry name" value="Elongation factor 1-alpha"/>
    <property type="match status" value="1"/>
</dbReference>
<dbReference type="Gene3D" id="3.40.50.300">
    <property type="entry name" value="P-loop containing nucleotide triphosphate hydrolases"/>
    <property type="match status" value="1"/>
</dbReference>
<dbReference type="AlphaFoldDB" id="A0A9D4JJ81"/>
<evidence type="ECO:0000259" key="7">
    <source>
        <dbReference type="PROSITE" id="PS51722"/>
    </source>
</evidence>
<dbReference type="InterPro" id="IPR050100">
    <property type="entry name" value="TRAFAC_GTPase_members"/>
</dbReference>
<dbReference type="PROSITE" id="PS51722">
    <property type="entry name" value="G_TR_2"/>
    <property type="match status" value="1"/>
</dbReference>
<dbReference type="InterPro" id="IPR004161">
    <property type="entry name" value="EFTu-like_2"/>
</dbReference>
<dbReference type="Pfam" id="PF00009">
    <property type="entry name" value="GTP_EFTU"/>
    <property type="match status" value="1"/>
</dbReference>
<dbReference type="OrthoDB" id="342024at2759"/>
<keyword evidence="3" id="KW-0251">Elongation factor</keyword>
<evidence type="ECO:0000313" key="8">
    <source>
        <dbReference type="EMBL" id="KAH3810768.1"/>
    </source>
</evidence>
<keyword evidence="9" id="KW-1185">Reference proteome</keyword>
<evidence type="ECO:0000256" key="4">
    <source>
        <dbReference type="ARBA" id="ARBA00022917"/>
    </source>
</evidence>
<evidence type="ECO:0000256" key="5">
    <source>
        <dbReference type="ARBA" id="ARBA00023134"/>
    </source>
</evidence>
<dbReference type="InterPro" id="IPR009001">
    <property type="entry name" value="Transl_elong_EF1A/Init_IF2_C"/>
</dbReference>
<dbReference type="GO" id="GO:0003924">
    <property type="term" value="F:GTPase activity"/>
    <property type="evidence" value="ECO:0007669"/>
    <property type="project" value="InterPro"/>
</dbReference>
<dbReference type="Pfam" id="PF22594">
    <property type="entry name" value="GTP-eEF1A_C"/>
    <property type="match status" value="1"/>
</dbReference>
<dbReference type="Gene3D" id="2.40.30.10">
    <property type="entry name" value="Translation factors"/>
    <property type="match status" value="2"/>
</dbReference>
<evidence type="ECO:0000313" key="9">
    <source>
        <dbReference type="Proteomes" id="UP000828390"/>
    </source>
</evidence>
<dbReference type="PANTHER" id="PTHR23115">
    <property type="entry name" value="TRANSLATION FACTOR"/>
    <property type="match status" value="1"/>
</dbReference>
<sequence length="630" mass="69139">MAETPSGREFETGSVLPDGEPGGGNTNVGADVVNTELEANGNTVTFGGVETFSATNSTTATTPHALTDETGRTPEPPLTIASTSEVISNRPGTSTTPGPPFDRADTNTPKMAINPDVVKDRVPGSKPYLNAVVIGHLASGKSTVAGRLVYECDGIDEELMSKFEQEANEAGKETHKYAWIMDKMAAERERGISIDTKLRRIETRNYYVNVIDAPGHTDYCHNMITGSSQADVAVLVVSAAPLEYEQGVARDGQTREHVLLAYAMGVKQLIVVVNKMDLTRPKYSEKRYTFIVENVDLLVKKAGFEPETVIYLPVSGWMGDNLVKRSENLAWFKQWQIERKSGGTSGRSLLDALDCMEQPPRLERYPLRIAVHSVYKLGAVGVVAAGRIHTGFVKPGMSVTFGPPDIKTQVRAVQLHHDAVSEAYQGENVGLQIEGLDIKDIRKGFVLGETNRDPPRKVQLFTAQIVILRGDGPIRKGYTPMLHCHTACAPVRFAELKERCDRRTGINQEYNPSELKPGDACIVDLVPVKPLCIESFFDYPTLGRFVIRDAKQTIAIGVCVNIPGREPPQTDDDKWAVGTVPFSRRPQTTGGRSVTFNLPQSDEFDKPSKNFSFQDEATFRTQSGKLETIL</sequence>
<gene>
    <name evidence="8" type="ORF">DPMN_139166</name>
</gene>
<feature type="domain" description="Tr-type G" evidence="7">
    <location>
        <begin position="126"/>
        <end position="363"/>
    </location>
</feature>
<protein>
    <recommendedName>
        <fullName evidence="7">Tr-type G domain-containing protein</fullName>
    </recommendedName>
</protein>
<name>A0A9D4JJ81_DREPO</name>
<feature type="compositionally biased region" description="Polar residues" evidence="6">
    <location>
        <begin position="585"/>
        <end position="600"/>
    </location>
</feature>
<dbReference type="GO" id="GO:0005525">
    <property type="term" value="F:GTP binding"/>
    <property type="evidence" value="ECO:0007669"/>
    <property type="project" value="UniProtKB-KW"/>
</dbReference>
<accession>A0A9D4JJ81</accession>
<dbReference type="PRINTS" id="PR00315">
    <property type="entry name" value="ELONGATNFCT"/>
</dbReference>
<dbReference type="SUPFAM" id="SSF52540">
    <property type="entry name" value="P-loop containing nucleoside triphosphate hydrolases"/>
    <property type="match status" value="1"/>
</dbReference>
<dbReference type="Proteomes" id="UP000828390">
    <property type="component" value="Unassembled WGS sequence"/>
</dbReference>
<reference evidence="8" key="2">
    <citation type="submission" date="2020-11" db="EMBL/GenBank/DDBJ databases">
        <authorList>
            <person name="McCartney M.A."/>
            <person name="Auch B."/>
            <person name="Kono T."/>
            <person name="Mallez S."/>
            <person name="Becker A."/>
            <person name="Gohl D.M."/>
            <person name="Silverstein K.A.T."/>
            <person name="Koren S."/>
            <person name="Bechman K.B."/>
            <person name="Herman A."/>
            <person name="Abrahante J.E."/>
            <person name="Garbe J."/>
        </authorList>
    </citation>
    <scope>NUCLEOTIDE SEQUENCE</scope>
    <source>
        <strain evidence="8">Duluth1</strain>
        <tissue evidence="8">Whole animal</tissue>
    </source>
</reference>
<evidence type="ECO:0000256" key="6">
    <source>
        <dbReference type="SAM" id="MobiDB-lite"/>
    </source>
</evidence>
<feature type="region of interest" description="Disordered" evidence="6">
    <location>
        <begin position="583"/>
        <end position="610"/>
    </location>
</feature>
<feature type="region of interest" description="Disordered" evidence="6">
    <location>
        <begin position="54"/>
        <end position="75"/>
    </location>
</feature>
<dbReference type="SUPFAM" id="SSF50447">
    <property type="entry name" value="Translation proteins"/>
    <property type="match status" value="1"/>
</dbReference>
<reference evidence="8" key="1">
    <citation type="journal article" date="2019" name="bioRxiv">
        <title>The Genome of the Zebra Mussel, Dreissena polymorpha: A Resource for Invasive Species Research.</title>
        <authorList>
            <person name="McCartney M.A."/>
            <person name="Auch B."/>
            <person name="Kono T."/>
            <person name="Mallez S."/>
            <person name="Zhang Y."/>
            <person name="Obille A."/>
            <person name="Becker A."/>
            <person name="Abrahante J.E."/>
            <person name="Garbe J."/>
            <person name="Badalamenti J.P."/>
            <person name="Herman A."/>
            <person name="Mangelson H."/>
            <person name="Liachko I."/>
            <person name="Sullivan S."/>
            <person name="Sone E.D."/>
            <person name="Koren S."/>
            <person name="Silverstein K.A.T."/>
            <person name="Beckman K.B."/>
            <person name="Gohl D.M."/>
        </authorList>
    </citation>
    <scope>NUCLEOTIDE SEQUENCE</scope>
    <source>
        <strain evidence="8">Duluth1</strain>
        <tissue evidence="8">Whole animal</tissue>
    </source>
</reference>
<dbReference type="InterPro" id="IPR009000">
    <property type="entry name" value="Transl_B-barrel_sf"/>
</dbReference>
<evidence type="ECO:0000256" key="3">
    <source>
        <dbReference type="ARBA" id="ARBA00022768"/>
    </source>
</evidence>
<dbReference type="GO" id="GO:0003746">
    <property type="term" value="F:translation elongation factor activity"/>
    <property type="evidence" value="ECO:0007669"/>
    <property type="project" value="UniProtKB-KW"/>
</dbReference>
<keyword evidence="2" id="KW-0547">Nucleotide-binding</keyword>
<dbReference type="InterPro" id="IPR031157">
    <property type="entry name" value="G_TR_CS"/>
</dbReference>
<dbReference type="InterPro" id="IPR054696">
    <property type="entry name" value="GTP-eEF1A_C"/>
</dbReference>
<dbReference type="InterPro" id="IPR000795">
    <property type="entry name" value="T_Tr_GTP-bd_dom"/>
</dbReference>
<comment type="caution">
    <text evidence="8">The sequence shown here is derived from an EMBL/GenBank/DDBJ whole genome shotgun (WGS) entry which is preliminary data.</text>
</comment>
<keyword evidence="4" id="KW-0648">Protein biosynthesis</keyword>
<feature type="compositionally biased region" description="Basic and acidic residues" evidence="6">
    <location>
        <begin position="1"/>
        <end position="11"/>
    </location>
</feature>
<dbReference type="InterPro" id="IPR027417">
    <property type="entry name" value="P-loop_NTPase"/>
</dbReference>
<evidence type="ECO:0000256" key="1">
    <source>
        <dbReference type="ARBA" id="ARBA00007249"/>
    </source>
</evidence>
<evidence type="ECO:0000256" key="2">
    <source>
        <dbReference type="ARBA" id="ARBA00022741"/>
    </source>
</evidence>
<dbReference type="EMBL" id="JAIWYP010000006">
    <property type="protein sequence ID" value="KAH3810768.1"/>
    <property type="molecule type" value="Genomic_DNA"/>
</dbReference>
<dbReference type="PROSITE" id="PS00301">
    <property type="entry name" value="G_TR_1"/>
    <property type="match status" value="1"/>
</dbReference>
<dbReference type="CDD" id="cd01883">
    <property type="entry name" value="EF1_alpha"/>
    <property type="match status" value="1"/>
</dbReference>
<feature type="compositionally biased region" description="Polar residues" evidence="6">
    <location>
        <begin position="87"/>
        <end position="96"/>
    </location>
</feature>
<keyword evidence="5" id="KW-0342">GTP-binding</keyword>
<feature type="compositionally biased region" description="Low complexity" evidence="6">
    <location>
        <begin position="54"/>
        <end position="65"/>
    </location>
</feature>
<dbReference type="Pfam" id="PF03144">
    <property type="entry name" value="GTP_EFTU_D2"/>
    <property type="match status" value="1"/>
</dbReference>
<comment type="similarity">
    <text evidence="1">Belongs to the TRAFAC class translation factor GTPase superfamily. Classic translation factor GTPase family. EF-Tu/EF-1A subfamily.</text>
</comment>